<sequence length="113" mass="13121">MNITNLICHRKPERSFHIYGYQFPVCTRCTGFYITMFLYFGYTYFFFVDYTIHVILLAMLLLIPTVIDGLTQLMGHRESNNNLRFITGLMGGLSLGIIIKSLKYFIYLQIGGI</sequence>
<dbReference type="AlphaFoldDB" id="A0A1H7FCJ3"/>
<dbReference type="EMBL" id="FOAK01000001">
    <property type="protein sequence ID" value="SEK23806.1"/>
    <property type="molecule type" value="Genomic_DNA"/>
</dbReference>
<feature type="transmembrane region" description="Helical" evidence="1">
    <location>
        <begin position="83"/>
        <end position="106"/>
    </location>
</feature>
<accession>A0A1H7FCJ3</accession>
<dbReference type="STRING" id="190974.SAMN05216439_0647"/>
<dbReference type="Proteomes" id="UP000199506">
    <property type="component" value="Unassembled WGS sequence"/>
</dbReference>
<keyword evidence="1" id="KW-1133">Transmembrane helix</keyword>
<evidence type="ECO:0000313" key="3">
    <source>
        <dbReference type="Proteomes" id="UP000199506"/>
    </source>
</evidence>
<evidence type="ECO:0000256" key="1">
    <source>
        <dbReference type="SAM" id="Phobius"/>
    </source>
</evidence>
<organism evidence="2 3">
    <name type="scientific">Methanobrevibacter gottschalkii</name>
    <dbReference type="NCBI Taxonomy" id="190974"/>
    <lineage>
        <taxon>Archaea</taxon>
        <taxon>Methanobacteriati</taxon>
        <taxon>Methanobacteriota</taxon>
        <taxon>Methanomada group</taxon>
        <taxon>Methanobacteria</taxon>
        <taxon>Methanobacteriales</taxon>
        <taxon>Methanobacteriaceae</taxon>
        <taxon>Methanobrevibacter</taxon>
    </lineage>
</organism>
<reference evidence="2 3" key="1">
    <citation type="submission" date="2016-10" db="EMBL/GenBank/DDBJ databases">
        <authorList>
            <person name="de Groot N.N."/>
        </authorList>
    </citation>
    <scope>NUCLEOTIDE SEQUENCE [LARGE SCALE GENOMIC DNA]</scope>
    <source>
        <strain evidence="2 3">DSM 11978</strain>
    </source>
</reference>
<dbReference type="RefSeq" id="WP_091698628.1">
    <property type="nucleotide sequence ID" value="NZ_FOAK01000001.1"/>
</dbReference>
<evidence type="ECO:0000313" key="2">
    <source>
        <dbReference type="EMBL" id="SEK23806.1"/>
    </source>
</evidence>
<dbReference type="Pfam" id="PF09858">
    <property type="entry name" value="DUF2085"/>
    <property type="match status" value="1"/>
</dbReference>
<keyword evidence="1" id="KW-0812">Transmembrane</keyword>
<dbReference type="InterPro" id="IPR019206">
    <property type="entry name" value="DUF2085_TM"/>
</dbReference>
<dbReference type="OrthoDB" id="65798at2157"/>
<gene>
    <name evidence="2" type="ORF">SAMN05216439_0647</name>
</gene>
<keyword evidence="1" id="KW-0472">Membrane</keyword>
<protein>
    <submittedName>
        <fullName evidence="2">Uncharacterized membrane protein</fullName>
    </submittedName>
</protein>
<proteinExistence type="predicted"/>
<feature type="transmembrane region" description="Helical" evidence="1">
    <location>
        <begin position="50"/>
        <end position="71"/>
    </location>
</feature>
<name>A0A1H7FCJ3_9EURY</name>